<protein>
    <recommendedName>
        <fullName evidence="4">Secreted protein</fullName>
    </recommendedName>
</protein>
<accession>A0ABZ1IJT4</accession>
<evidence type="ECO:0000256" key="1">
    <source>
        <dbReference type="SAM" id="SignalP"/>
    </source>
</evidence>
<evidence type="ECO:0000313" key="3">
    <source>
        <dbReference type="Proteomes" id="UP001330812"/>
    </source>
</evidence>
<reference evidence="2 3" key="1">
    <citation type="journal article" date="2015" name="Int. J. Syst. Evol. Microbiol.">
        <title>Amycolatopsis rhabdoformis sp. nov., an actinomycete isolated from a tropical forest soil.</title>
        <authorList>
            <person name="Souza W.R."/>
            <person name="Silva R.E."/>
            <person name="Goodfellow M."/>
            <person name="Busarakam K."/>
            <person name="Figueiro F.S."/>
            <person name="Ferreira D."/>
            <person name="Rodrigues-Filho E."/>
            <person name="Moraes L.A.B."/>
            <person name="Zucchi T.D."/>
        </authorList>
    </citation>
    <scope>NUCLEOTIDE SEQUENCE [LARGE SCALE GENOMIC DNA]</scope>
    <source>
        <strain evidence="2 3">NCIMB 14900</strain>
    </source>
</reference>
<name>A0ABZ1IJT4_9PSEU</name>
<dbReference type="Proteomes" id="UP001330812">
    <property type="component" value="Chromosome"/>
</dbReference>
<keyword evidence="3" id="KW-1185">Reference proteome</keyword>
<feature type="chain" id="PRO_5046488572" description="Secreted protein" evidence="1">
    <location>
        <begin position="22"/>
        <end position="135"/>
    </location>
</feature>
<gene>
    <name evidence="2" type="ORF">VSH64_18795</name>
</gene>
<keyword evidence="1" id="KW-0732">Signal</keyword>
<sequence length="135" mass="13845">MTVAAAAAALTLVAAPTVAAAAPAGAAAYPTSYFLVKDGTGGYFSGRVTWYNRSVGIVGSLNSSGCERALARSLVDTKQLDAKSTSLRCNTVTSFNVSLSADVPGGANRVYVDLTDEYGTVLDFQNCFLGSADCV</sequence>
<evidence type="ECO:0008006" key="4">
    <source>
        <dbReference type="Google" id="ProtNLM"/>
    </source>
</evidence>
<dbReference type="EMBL" id="CP142149">
    <property type="protein sequence ID" value="WSE34121.1"/>
    <property type="molecule type" value="Genomic_DNA"/>
</dbReference>
<evidence type="ECO:0000313" key="2">
    <source>
        <dbReference type="EMBL" id="WSE34121.1"/>
    </source>
</evidence>
<proteinExistence type="predicted"/>
<feature type="signal peptide" evidence="1">
    <location>
        <begin position="1"/>
        <end position="21"/>
    </location>
</feature>
<organism evidence="2 3">
    <name type="scientific">Amycolatopsis rhabdoformis</name>
    <dbReference type="NCBI Taxonomy" id="1448059"/>
    <lineage>
        <taxon>Bacteria</taxon>
        <taxon>Bacillati</taxon>
        <taxon>Actinomycetota</taxon>
        <taxon>Actinomycetes</taxon>
        <taxon>Pseudonocardiales</taxon>
        <taxon>Pseudonocardiaceae</taxon>
        <taxon>Amycolatopsis</taxon>
    </lineage>
</organism>
<dbReference type="RefSeq" id="WP_326836918.1">
    <property type="nucleotide sequence ID" value="NZ_CP142149.1"/>
</dbReference>